<reference evidence="6 7" key="1">
    <citation type="submission" date="2016-04" db="EMBL/GenBank/DDBJ databases">
        <title>Complete genome sequence of natural rubber-degrading, novel Gram-negative bacterium, Rhizobacter gummiphilus strain NS21.</title>
        <authorList>
            <person name="Tabata M."/>
            <person name="Kasai D."/>
            <person name="Fukuda M."/>
        </authorList>
    </citation>
    <scope>NUCLEOTIDE SEQUENCE [LARGE SCALE GENOMIC DNA]</scope>
    <source>
        <strain evidence="6 7">NS21</strain>
    </source>
</reference>
<dbReference type="RefSeq" id="WP_169726575.1">
    <property type="nucleotide sequence ID" value="NZ_CP015118.1"/>
</dbReference>
<protein>
    <recommendedName>
        <fullName evidence="5">Solute-binding protein family 3/N-terminal domain-containing protein</fullName>
    </recommendedName>
</protein>
<gene>
    <name evidence="6" type="ORF">A4W93_21140</name>
</gene>
<evidence type="ECO:0000256" key="4">
    <source>
        <dbReference type="SAM" id="SignalP"/>
    </source>
</evidence>
<name>A0A1W6LD53_9BURK</name>
<feature type="domain" description="Solute-binding protein family 3/N-terminal" evidence="5">
    <location>
        <begin position="36"/>
        <end position="268"/>
    </location>
</feature>
<dbReference type="PANTHER" id="PTHR30024:SF47">
    <property type="entry name" value="TAURINE-BINDING PERIPLASMIC PROTEIN"/>
    <property type="match status" value="1"/>
</dbReference>
<evidence type="ECO:0000256" key="2">
    <source>
        <dbReference type="ARBA" id="ARBA00010742"/>
    </source>
</evidence>
<dbReference type="EMBL" id="CP015118">
    <property type="protein sequence ID" value="ARN22201.1"/>
    <property type="molecule type" value="Genomic_DNA"/>
</dbReference>
<evidence type="ECO:0000256" key="3">
    <source>
        <dbReference type="ARBA" id="ARBA00022729"/>
    </source>
</evidence>
<organism evidence="6 7">
    <name type="scientific">Piscinibacter gummiphilus</name>
    <dbReference type="NCBI Taxonomy" id="946333"/>
    <lineage>
        <taxon>Bacteria</taxon>
        <taxon>Pseudomonadati</taxon>
        <taxon>Pseudomonadota</taxon>
        <taxon>Betaproteobacteria</taxon>
        <taxon>Burkholderiales</taxon>
        <taxon>Sphaerotilaceae</taxon>
        <taxon>Piscinibacter</taxon>
    </lineage>
</organism>
<dbReference type="CDD" id="cd01008">
    <property type="entry name" value="PBP2_NrtA_SsuA_CpmA_like"/>
    <property type="match status" value="1"/>
</dbReference>
<feature type="signal peptide" evidence="4">
    <location>
        <begin position="1"/>
        <end position="26"/>
    </location>
</feature>
<dbReference type="KEGG" id="rgu:A4W93_21140"/>
<accession>A0A1W6LD53</accession>
<evidence type="ECO:0000259" key="5">
    <source>
        <dbReference type="SMART" id="SM00062"/>
    </source>
</evidence>
<comment type="subcellular location">
    <subcellularLocation>
        <location evidence="1">Periplasm</location>
    </subcellularLocation>
</comment>
<dbReference type="Proteomes" id="UP000193427">
    <property type="component" value="Chromosome"/>
</dbReference>
<dbReference type="SMART" id="SM00062">
    <property type="entry name" value="PBPb"/>
    <property type="match status" value="1"/>
</dbReference>
<dbReference type="GO" id="GO:0042597">
    <property type="term" value="C:periplasmic space"/>
    <property type="evidence" value="ECO:0007669"/>
    <property type="project" value="UniProtKB-SubCell"/>
</dbReference>
<dbReference type="Pfam" id="PF09084">
    <property type="entry name" value="NMT1"/>
    <property type="match status" value="1"/>
</dbReference>
<comment type="similarity">
    <text evidence="2">Belongs to the bacterial solute-binding protein SsuA/TauA family.</text>
</comment>
<feature type="chain" id="PRO_5012416192" description="Solute-binding protein family 3/N-terminal domain-containing protein" evidence="4">
    <location>
        <begin position="27"/>
        <end position="334"/>
    </location>
</feature>
<dbReference type="Gene3D" id="3.40.190.10">
    <property type="entry name" value="Periplasmic binding protein-like II"/>
    <property type="match status" value="2"/>
</dbReference>
<proteinExistence type="inferred from homology"/>
<dbReference type="STRING" id="946333.A4W93_21140"/>
<dbReference type="SUPFAM" id="SSF53850">
    <property type="entry name" value="Periplasmic binding protein-like II"/>
    <property type="match status" value="1"/>
</dbReference>
<evidence type="ECO:0000256" key="1">
    <source>
        <dbReference type="ARBA" id="ARBA00004418"/>
    </source>
</evidence>
<dbReference type="InterPro" id="IPR015168">
    <property type="entry name" value="SsuA/THI5"/>
</dbReference>
<dbReference type="InterPro" id="IPR001638">
    <property type="entry name" value="Solute-binding_3/MltF_N"/>
</dbReference>
<evidence type="ECO:0000313" key="7">
    <source>
        <dbReference type="Proteomes" id="UP000193427"/>
    </source>
</evidence>
<dbReference type="PANTHER" id="PTHR30024">
    <property type="entry name" value="ALIPHATIC SULFONATES-BINDING PROTEIN-RELATED"/>
    <property type="match status" value="1"/>
</dbReference>
<keyword evidence="7" id="KW-1185">Reference proteome</keyword>
<dbReference type="AlphaFoldDB" id="A0A1W6LD53"/>
<sequence length="334" mass="36623">MTFRSIGKFHLPAIALVRSAMGLVLAAAAAAAPAQELTLAVSKSPLSLPLYVAEVAGYFQDEGLKVRFTECVGGHRCLKLMLDGQVDVATAGDTPVMFSSFQRSDFAVIGTIASTTDDLKLYVRQEAGIARPRDLARKRVGVVIGTASHYFLDSLLMIHGVDPRDIQPVPMQPEAMQEALQTKRVDAVSVWEPYGYRIASALKTTVVALPNAGAYSAVFNLVVHRRLVGARDADLVKLLAAVDRAETLIRDDPARAKLILRQRLATDDDFVRWVWPGLTYRLSLDQSLLKTLESEARWALREGHVTGRAAPNFLPYLHRAPLMQVRPEAVGISR</sequence>
<dbReference type="GO" id="GO:0042918">
    <property type="term" value="P:alkanesulfonate transmembrane transport"/>
    <property type="evidence" value="ECO:0007669"/>
    <property type="project" value="TreeGrafter"/>
</dbReference>
<keyword evidence="3 4" id="KW-0732">Signal</keyword>
<evidence type="ECO:0000313" key="6">
    <source>
        <dbReference type="EMBL" id="ARN22201.1"/>
    </source>
</evidence>